<organism evidence="8 9">
    <name type="scientific">Butyricimonas faecalis</name>
    <dbReference type="NCBI Taxonomy" id="2093856"/>
    <lineage>
        <taxon>Bacteria</taxon>
        <taxon>Pseudomonadati</taxon>
        <taxon>Bacteroidota</taxon>
        <taxon>Bacteroidia</taxon>
        <taxon>Bacteroidales</taxon>
        <taxon>Odoribacteraceae</taxon>
        <taxon>Butyricimonas</taxon>
    </lineage>
</organism>
<keyword evidence="9" id="KW-1185">Reference proteome</keyword>
<accession>A0A3Q9INQ8</accession>
<evidence type="ECO:0000259" key="6">
    <source>
        <dbReference type="Pfam" id="PF07980"/>
    </source>
</evidence>
<evidence type="ECO:0000313" key="8">
    <source>
        <dbReference type="EMBL" id="AZS30160.1"/>
    </source>
</evidence>
<dbReference type="KEGG" id="buy:D8S85_11820"/>
<dbReference type="AlphaFoldDB" id="A0A3Q9INQ8"/>
<dbReference type="InterPro" id="IPR011990">
    <property type="entry name" value="TPR-like_helical_dom_sf"/>
</dbReference>
<sequence length="490" mass="55472">MMKNKIFILGAILGSFMLGSCSDFLKEESQSEVIPKTASDFSELLLGTGYPDESTPSFSFLSLMDDDCAHFLTYTSQWDPEGTVETANAITQFPIYSWQPTLADYDGYDSEINTTASSTTYAQFYSKILGCNAVLDYIDEAIGTQEDRDRVKAEALAVRALLYFQLVNIYGEPYNHNKDALGVPVRLISDLTEKNIERSTVGYIYEEVILKDLLEAARLLDPLPIMRKNFRINQPAIHILLSRVYLYMENYKECIAEVEKAEKQGIELLNMVNNLDAILTDNGYATISYNNPEIEWIFGPTAVASHWEYLPGTAPAFRVLWDQENDQRFLAYALKTADEANTVYLKKPTGSSELGQSIRSAEAFLNRMEAYALSGEEGLALAELNAFRKTRIIGYTDVTLSGQSLLDEIRLERRKELCFEGHRWFDLRRQGMPEIKHAYKAEKGGAVYEYVLQQGDPMYTIPFPNSVVLQNRALIQNPSREMSARQGEIQ</sequence>
<dbReference type="Pfam" id="PF07980">
    <property type="entry name" value="SusD_RagB"/>
    <property type="match status" value="1"/>
</dbReference>
<protein>
    <submittedName>
        <fullName evidence="8">RagB/SusD family nutrient uptake outer membrane protein</fullName>
    </submittedName>
</protein>
<dbReference type="OrthoDB" id="630434at2"/>
<evidence type="ECO:0000256" key="5">
    <source>
        <dbReference type="ARBA" id="ARBA00023237"/>
    </source>
</evidence>
<dbReference type="RefSeq" id="WP_106480802.1">
    <property type="nucleotide sequence ID" value="NZ_CP032819.1"/>
</dbReference>
<evidence type="ECO:0000259" key="7">
    <source>
        <dbReference type="Pfam" id="PF14322"/>
    </source>
</evidence>
<dbReference type="InterPro" id="IPR012944">
    <property type="entry name" value="SusD_RagB_dom"/>
</dbReference>
<dbReference type="PROSITE" id="PS51257">
    <property type="entry name" value="PROKAR_LIPOPROTEIN"/>
    <property type="match status" value="1"/>
</dbReference>
<comment type="similarity">
    <text evidence="2">Belongs to the SusD family.</text>
</comment>
<evidence type="ECO:0000256" key="2">
    <source>
        <dbReference type="ARBA" id="ARBA00006275"/>
    </source>
</evidence>
<keyword evidence="3" id="KW-0732">Signal</keyword>
<evidence type="ECO:0000256" key="1">
    <source>
        <dbReference type="ARBA" id="ARBA00004442"/>
    </source>
</evidence>
<dbReference type="Gene3D" id="1.25.40.390">
    <property type="match status" value="1"/>
</dbReference>
<dbReference type="Proteomes" id="UP000270673">
    <property type="component" value="Chromosome"/>
</dbReference>
<dbReference type="Pfam" id="PF14322">
    <property type="entry name" value="SusD-like_3"/>
    <property type="match status" value="1"/>
</dbReference>
<feature type="domain" description="RagB/SusD" evidence="6">
    <location>
        <begin position="350"/>
        <end position="478"/>
    </location>
</feature>
<keyword evidence="4" id="KW-0472">Membrane</keyword>
<name>A0A3Q9INQ8_9BACT</name>
<evidence type="ECO:0000313" key="9">
    <source>
        <dbReference type="Proteomes" id="UP000270673"/>
    </source>
</evidence>
<gene>
    <name evidence="8" type="ORF">D8S85_11820</name>
</gene>
<comment type="subcellular location">
    <subcellularLocation>
        <location evidence="1">Cell outer membrane</location>
    </subcellularLocation>
</comment>
<keyword evidence="5" id="KW-0998">Cell outer membrane</keyword>
<proteinExistence type="inferred from homology"/>
<reference evidence="8 9" key="1">
    <citation type="submission" date="2018-10" db="EMBL/GenBank/DDBJ databases">
        <title>Butyricimonas faecalis sp. nov., isolated from human faeces and emended description of the genus Butyricimonas.</title>
        <authorList>
            <person name="Le Roy T."/>
            <person name="Van der Smissen P."/>
            <person name="Paquot A."/>
            <person name="Delzenne N."/>
            <person name="Muccioli G."/>
            <person name="Collet J.-F."/>
            <person name="Cani P.D."/>
        </authorList>
    </citation>
    <scope>NUCLEOTIDE SEQUENCE [LARGE SCALE GENOMIC DNA]</scope>
    <source>
        <strain evidence="8 9">H184</strain>
    </source>
</reference>
<dbReference type="InterPro" id="IPR033985">
    <property type="entry name" value="SusD-like_N"/>
</dbReference>
<dbReference type="SUPFAM" id="SSF48452">
    <property type="entry name" value="TPR-like"/>
    <property type="match status" value="1"/>
</dbReference>
<feature type="domain" description="SusD-like N-terminal" evidence="7">
    <location>
        <begin position="92"/>
        <end position="246"/>
    </location>
</feature>
<evidence type="ECO:0000256" key="4">
    <source>
        <dbReference type="ARBA" id="ARBA00023136"/>
    </source>
</evidence>
<dbReference type="GO" id="GO:0009279">
    <property type="term" value="C:cell outer membrane"/>
    <property type="evidence" value="ECO:0007669"/>
    <property type="project" value="UniProtKB-SubCell"/>
</dbReference>
<evidence type="ECO:0000256" key="3">
    <source>
        <dbReference type="ARBA" id="ARBA00022729"/>
    </source>
</evidence>
<dbReference type="EMBL" id="CP032819">
    <property type="protein sequence ID" value="AZS30160.1"/>
    <property type="molecule type" value="Genomic_DNA"/>
</dbReference>